<dbReference type="Proteomes" id="UP000316270">
    <property type="component" value="Chromosome 6"/>
</dbReference>
<organism evidence="1 2">
    <name type="scientific">Venturia effusa</name>
    <dbReference type="NCBI Taxonomy" id="50376"/>
    <lineage>
        <taxon>Eukaryota</taxon>
        <taxon>Fungi</taxon>
        <taxon>Dikarya</taxon>
        <taxon>Ascomycota</taxon>
        <taxon>Pezizomycotina</taxon>
        <taxon>Dothideomycetes</taxon>
        <taxon>Pleosporomycetidae</taxon>
        <taxon>Venturiales</taxon>
        <taxon>Venturiaceae</taxon>
        <taxon>Venturia</taxon>
    </lineage>
</organism>
<evidence type="ECO:0000313" key="2">
    <source>
        <dbReference type="Proteomes" id="UP000316270"/>
    </source>
</evidence>
<dbReference type="EMBL" id="CP042190">
    <property type="protein sequence ID" value="QDS71736.1"/>
    <property type="molecule type" value="Genomic_DNA"/>
</dbReference>
<dbReference type="AlphaFoldDB" id="A0A517L7X5"/>
<keyword evidence="2" id="KW-1185">Reference proteome</keyword>
<reference evidence="1 2" key="1">
    <citation type="submission" date="2019-07" db="EMBL/GenBank/DDBJ databases">
        <title>Finished genome of Venturia effusa.</title>
        <authorList>
            <person name="Young C.A."/>
            <person name="Cox M.P."/>
            <person name="Ganley A.R.D."/>
            <person name="David W.J."/>
        </authorList>
    </citation>
    <scope>NUCLEOTIDE SEQUENCE [LARGE SCALE GENOMIC DNA]</scope>
    <source>
        <strain evidence="2">albino</strain>
    </source>
</reference>
<gene>
    <name evidence="1" type="ORF">FKW77_008832</name>
</gene>
<sequence length="179" mass="20604">MAKSHKRLVPKKGRKPVSHEGIMIERIKASKRRGYLSTEQASLEQNNSEIRIDPARRALLDARRANGTSVTFLTLPSELRQQILQYTFDDDCMQQLWKDLGSNGKILRSINLAKTSRKRYHHESLFQEGKVQVGQWAKVLRSVDHDVTADVDFVEKGWHEAFGSYLEAREKVFEMGQHA</sequence>
<proteinExistence type="predicted"/>
<dbReference type="OrthoDB" id="10644729at2759"/>
<protein>
    <submittedName>
        <fullName evidence="1">Uncharacterized protein</fullName>
    </submittedName>
</protein>
<evidence type="ECO:0000313" key="1">
    <source>
        <dbReference type="EMBL" id="QDS71736.1"/>
    </source>
</evidence>
<accession>A0A517L7X5</accession>
<name>A0A517L7X5_9PEZI</name>